<dbReference type="SMART" id="SM00554">
    <property type="entry name" value="FAS1"/>
    <property type="match status" value="1"/>
</dbReference>
<accession>A0A5B9P6E2</accession>
<dbReference type="PROSITE" id="PS50213">
    <property type="entry name" value="FAS1"/>
    <property type="match status" value="1"/>
</dbReference>
<dbReference type="Pfam" id="PF02469">
    <property type="entry name" value="Fasciclin"/>
    <property type="match status" value="1"/>
</dbReference>
<feature type="compositionally biased region" description="Basic residues" evidence="1">
    <location>
        <begin position="1"/>
        <end position="17"/>
    </location>
</feature>
<dbReference type="FunFam" id="2.30.180.10:FF:000032">
    <property type="entry name" value="Fasciclin domain-containing protein, putative"/>
    <property type="match status" value="1"/>
</dbReference>
<dbReference type="KEGG" id="mff:MFFC18_05960"/>
<dbReference type="EMBL" id="CP042912">
    <property type="protein sequence ID" value="QEG20745.1"/>
    <property type="molecule type" value="Genomic_DNA"/>
</dbReference>
<dbReference type="PANTHER" id="PTHR10900:SF77">
    <property type="entry name" value="FI19380P1"/>
    <property type="match status" value="1"/>
</dbReference>
<evidence type="ECO:0000256" key="1">
    <source>
        <dbReference type="SAM" id="MobiDB-lite"/>
    </source>
</evidence>
<protein>
    <submittedName>
        <fullName evidence="3">Cell surface lipoprotein MPB83</fullName>
    </submittedName>
</protein>
<reference evidence="3 4" key="1">
    <citation type="submission" date="2019-08" db="EMBL/GenBank/DDBJ databases">
        <title>Deep-cultivation of Planctomycetes and their phenomic and genomic characterization uncovers novel biology.</title>
        <authorList>
            <person name="Wiegand S."/>
            <person name="Jogler M."/>
            <person name="Boedeker C."/>
            <person name="Pinto D."/>
            <person name="Vollmers J."/>
            <person name="Rivas-Marin E."/>
            <person name="Kohn T."/>
            <person name="Peeters S.H."/>
            <person name="Heuer A."/>
            <person name="Rast P."/>
            <person name="Oberbeckmann S."/>
            <person name="Bunk B."/>
            <person name="Jeske O."/>
            <person name="Meyerdierks A."/>
            <person name="Storesund J.E."/>
            <person name="Kallscheuer N."/>
            <person name="Luecker S."/>
            <person name="Lage O.M."/>
            <person name="Pohl T."/>
            <person name="Merkel B.J."/>
            <person name="Hornburger P."/>
            <person name="Mueller R.-W."/>
            <person name="Bruemmer F."/>
            <person name="Labrenz M."/>
            <person name="Spormann A.M."/>
            <person name="Op den Camp H."/>
            <person name="Overmann J."/>
            <person name="Amann R."/>
            <person name="Jetten M.S.M."/>
            <person name="Mascher T."/>
            <person name="Medema M.H."/>
            <person name="Devos D.P."/>
            <person name="Kaster A.-K."/>
            <person name="Ovreas L."/>
            <person name="Rohde M."/>
            <person name="Galperin M.Y."/>
            <person name="Jogler C."/>
        </authorList>
    </citation>
    <scope>NUCLEOTIDE SEQUENCE [LARGE SCALE GENOMIC DNA]</scope>
    <source>
        <strain evidence="3 4">FC18</strain>
    </source>
</reference>
<dbReference type="PANTHER" id="PTHR10900">
    <property type="entry name" value="PERIOSTIN-RELATED"/>
    <property type="match status" value="1"/>
</dbReference>
<dbReference type="RefSeq" id="WP_084417236.1">
    <property type="nucleotide sequence ID" value="NZ_CP042912.1"/>
</dbReference>
<feature type="domain" description="FAS1" evidence="2">
    <location>
        <begin position="316"/>
        <end position="445"/>
    </location>
</feature>
<organism evidence="3 4">
    <name type="scientific">Mariniblastus fucicola</name>
    <dbReference type="NCBI Taxonomy" id="980251"/>
    <lineage>
        <taxon>Bacteria</taxon>
        <taxon>Pseudomonadati</taxon>
        <taxon>Planctomycetota</taxon>
        <taxon>Planctomycetia</taxon>
        <taxon>Pirellulales</taxon>
        <taxon>Pirellulaceae</taxon>
        <taxon>Mariniblastus</taxon>
    </lineage>
</organism>
<evidence type="ECO:0000313" key="3">
    <source>
        <dbReference type="EMBL" id="QEG20745.1"/>
    </source>
</evidence>
<dbReference type="SUPFAM" id="SSF82153">
    <property type="entry name" value="FAS1 domain"/>
    <property type="match status" value="1"/>
</dbReference>
<dbReference type="Gene3D" id="2.30.180.10">
    <property type="entry name" value="FAS1 domain"/>
    <property type="match status" value="1"/>
</dbReference>
<dbReference type="InterPro" id="IPR036378">
    <property type="entry name" value="FAS1_dom_sf"/>
</dbReference>
<dbReference type="AlphaFoldDB" id="A0A5B9P6E2"/>
<feature type="region of interest" description="Disordered" evidence="1">
    <location>
        <begin position="1"/>
        <end position="24"/>
    </location>
</feature>
<name>A0A5B9P6E2_9BACT</name>
<dbReference type="InterPro" id="IPR050904">
    <property type="entry name" value="Adhesion/Biosynth-related"/>
</dbReference>
<keyword evidence="3" id="KW-0449">Lipoprotein</keyword>
<gene>
    <name evidence="3" type="ORF">MFFC18_05960</name>
</gene>
<proteinExistence type="predicted"/>
<evidence type="ECO:0000313" key="4">
    <source>
        <dbReference type="Proteomes" id="UP000322214"/>
    </source>
</evidence>
<evidence type="ECO:0000259" key="2">
    <source>
        <dbReference type="PROSITE" id="PS50213"/>
    </source>
</evidence>
<dbReference type="Proteomes" id="UP000322214">
    <property type="component" value="Chromosome"/>
</dbReference>
<sequence length="449" mass="47923">MFKNSRTRSRRNRRHRRQDVQTTSYGSLEDRRLLAGNVTVANTDNLYIRGDSLDNQIEIIGNDDGSISVIGKNGTTVNGQATPLTIAGGEIDTQINGVRASYDFGLRANVGQGDDSLLIEGVEFKGSSIVYGGPGDDSVGAYQTNFRDRLLLQTFTGNDSVSLDTADVGKDLYILTLDGSDTIGIDTAQLEGDVFVVGGNGRDAIAVKDSTVLNELLVLSQNGNDYVSLENVLVGERTGVFGGDGNDDISLDYSNVAFVRNTIVGGQSNFDRFAINVPDVQRDGIELRTFELGGLEDDVARRKMVFDDLIVSGARLGTVTELAILTPDLSTLTGAVVATDLAGALNDTPNLTVFAPLNSAFDKLPDGTLESLTGEQLSNILLFHVLGESVFASELITRTEVETLLGPSFTVELNDDGVLLNDNVTLAATDIRAKNGVVHLVNEVLLPAS</sequence>
<dbReference type="STRING" id="980251.GCA_001642875_03105"/>
<dbReference type="OrthoDB" id="9800666at2"/>
<dbReference type="InterPro" id="IPR000782">
    <property type="entry name" value="FAS1_domain"/>
</dbReference>
<dbReference type="GO" id="GO:0005615">
    <property type="term" value="C:extracellular space"/>
    <property type="evidence" value="ECO:0007669"/>
    <property type="project" value="TreeGrafter"/>
</dbReference>
<keyword evidence="4" id="KW-1185">Reference proteome</keyword>